<evidence type="ECO:0000313" key="3">
    <source>
        <dbReference type="EMBL" id="MFC4245982.1"/>
    </source>
</evidence>
<protein>
    <submittedName>
        <fullName evidence="3">Aldehyde dehydrogenase family protein</fullName>
    </submittedName>
</protein>
<dbReference type="Gene3D" id="3.40.605.10">
    <property type="entry name" value="Aldehyde Dehydrogenase, Chain A, domain 1"/>
    <property type="match status" value="1"/>
</dbReference>
<evidence type="ECO:0000256" key="1">
    <source>
        <dbReference type="SAM" id="MobiDB-lite"/>
    </source>
</evidence>
<evidence type="ECO:0000259" key="2">
    <source>
        <dbReference type="Pfam" id="PF00171"/>
    </source>
</evidence>
<feature type="compositionally biased region" description="Polar residues" evidence="1">
    <location>
        <begin position="1"/>
        <end position="11"/>
    </location>
</feature>
<dbReference type="InterPro" id="IPR015590">
    <property type="entry name" value="Aldehyde_DH_dom"/>
</dbReference>
<accession>A0ABD5NVD3</accession>
<dbReference type="GeneID" id="71855992"/>
<dbReference type="EMBL" id="JBHSDJ010000008">
    <property type="protein sequence ID" value="MFC4245982.1"/>
    <property type="molecule type" value="Genomic_DNA"/>
</dbReference>
<dbReference type="InterPro" id="IPR016161">
    <property type="entry name" value="Ald_DH/histidinol_DH"/>
</dbReference>
<feature type="domain" description="Aldehyde dehydrogenase" evidence="2">
    <location>
        <begin position="18"/>
        <end position="73"/>
    </location>
</feature>
<dbReference type="InterPro" id="IPR016162">
    <property type="entry name" value="Ald_DH_N"/>
</dbReference>
<dbReference type="AlphaFoldDB" id="A0ABD5NVD3"/>
<evidence type="ECO:0000313" key="4">
    <source>
        <dbReference type="Proteomes" id="UP001595821"/>
    </source>
</evidence>
<name>A0ABD5NVD3_9EURY</name>
<sequence>MDSLGQDNTVRNYVADDWVKPGSDEDVPTINPTTGAELATVPLSSQADVDEAGEAANDAFAERSSPAAEERILPLFELKIAP</sequence>
<dbReference type="RefSeq" id="WP_246976222.1">
    <property type="nucleotide sequence ID" value="NZ_CP095398.1"/>
</dbReference>
<comment type="caution">
    <text evidence="3">The sequence shown here is derived from an EMBL/GenBank/DDBJ whole genome shotgun (WGS) entry which is preliminary data.</text>
</comment>
<organism evidence="3 4">
    <name type="scientific">Natribaculum luteum</name>
    <dbReference type="NCBI Taxonomy" id="1586232"/>
    <lineage>
        <taxon>Archaea</taxon>
        <taxon>Methanobacteriati</taxon>
        <taxon>Methanobacteriota</taxon>
        <taxon>Stenosarchaea group</taxon>
        <taxon>Halobacteria</taxon>
        <taxon>Halobacteriales</taxon>
        <taxon>Natrialbaceae</taxon>
        <taxon>Natribaculum</taxon>
    </lineage>
</organism>
<dbReference type="Proteomes" id="UP001595821">
    <property type="component" value="Unassembled WGS sequence"/>
</dbReference>
<proteinExistence type="predicted"/>
<dbReference type="SUPFAM" id="SSF53720">
    <property type="entry name" value="ALDH-like"/>
    <property type="match status" value="1"/>
</dbReference>
<reference evidence="3 4" key="1">
    <citation type="journal article" date="2014" name="Int. J. Syst. Evol. Microbiol.">
        <title>Complete genome sequence of Corynebacterium casei LMG S-19264T (=DSM 44701T), isolated from a smear-ripened cheese.</title>
        <authorList>
            <consortium name="US DOE Joint Genome Institute (JGI-PGF)"/>
            <person name="Walter F."/>
            <person name="Albersmeier A."/>
            <person name="Kalinowski J."/>
            <person name="Ruckert C."/>
        </authorList>
    </citation>
    <scope>NUCLEOTIDE SEQUENCE [LARGE SCALE GENOMIC DNA]</scope>
    <source>
        <strain evidence="3 4">IBRC-M 10912</strain>
    </source>
</reference>
<gene>
    <name evidence="3" type="ORF">ACFOZ7_03045</name>
</gene>
<dbReference type="Pfam" id="PF00171">
    <property type="entry name" value="Aldedh"/>
    <property type="match status" value="1"/>
</dbReference>
<feature type="region of interest" description="Disordered" evidence="1">
    <location>
        <begin position="1"/>
        <end position="31"/>
    </location>
</feature>